<feature type="region of interest" description="Disordered" evidence="1">
    <location>
        <begin position="1"/>
        <end position="51"/>
    </location>
</feature>
<organism evidence="2 3">
    <name type="scientific">Pandoraea morbifera</name>
    <dbReference type="NCBI Taxonomy" id="2508300"/>
    <lineage>
        <taxon>Bacteria</taxon>
        <taxon>Pseudomonadati</taxon>
        <taxon>Pseudomonadota</taxon>
        <taxon>Betaproteobacteria</taxon>
        <taxon>Burkholderiales</taxon>
        <taxon>Burkholderiaceae</taxon>
        <taxon>Pandoraea</taxon>
    </lineage>
</organism>
<dbReference type="Proteomes" id="UP000368474">
    <property type="component" value="Unassembled WGS sequence"/>
</dbReference>
<proteinExistence type="predicted"/>
<dbReference type="EMBL" id="CABPSD010000007">
    <property type="protein sequence ID" value="VVE12184.1"/>
    <property type="molecule type" value="Genomic_DNA"/>
</dbReference>
<keyword evidence="3" id="KW-1185">Reference proteome</keyword>
<dbReference type="AlphaFoldDB" id="A0A5E4VLB7"/>
<feature type="compositionally biased region" description="Basic and acidic residues" evidence="1">
    <location>
        <begin position="24"/>
        <end position="39"/>
    </location>
</feature>
<evidence type="ECO:0000313" key="3">
    <source>
        <dbReference type="Proteomes" id="UP000368474"/>
    </source>
</evidence>
<evidence type="ECO:0000256" key="1">
    <source>
        <dbReference type="SAM" id="MobiDB-lite"/>
    </source>
</evidence>
<evidence type="ECO:0000313" key="2">
    <source>
        <dbReference type="EMBL" id="VVE12184.1"/>
    </source>
</evidence>
<reference evidence="2 3" key="1">
    <citation type="submission" date="2019-08" db="EMBL/GenBank/DDBJ databases">
        <authorList>
            <person name="Peeters C."/>
        </authorList>
    </citation>
    <scope>NUCLEOTIDE SEQUENCE [LARGE SCALE GENOMIC DNA]</scope>
    <source>
        <strain evidence="2 3">LMG 31116</strain>
    </source>
</reference>
<name>A0A5E4VLB7_9BURK</name>
<protein>
    <submittedName>
        <fullName evidence="2">Uncharacterized protein</fullName>
    </submittedName>
</protein>
<sequence>MHRARRRPCAARSNSRLRGGRRRFAQDCRSRSPERERLRQAPRPPPPPGRIWSPAHCAAPSHLPRPSPRTSIDAQIFRRPANEFAPAANTRDRFDASAGLSFLTCHLRTPPASYRRASVSECRHHPAEIVAPSLIDARIRMTRPPQRATRVPMSDTSAAPDTNAHAWARGGDTRSPPPDCALPTWTGGGVTLHRHLLVIGSTHDGDLVSQLRYLEAASARFAKVGFVGPANVRRLVEWSMGERVVVISRMPRDVSDWDLHCPIGALARALGPQAASTQASPPPPASDDARRANVTPRTARCSPIRYHGHGQ</sequence>
<accession>A0A5E4VLB7</accession>
<gene>
    <name evidence="2" type="ORF">PMO31116_02665</name>
</gene>
<feature type="region of interest" description="Disordered" evidence="1">
    <location>
        <begin position="272"/>
        <end position="311"/>
    </location>
</feature>